<reference evidence="3 4" key="1">
    <citation type="journal article" date="2007" name="Nature">
        <title>Evolution of genes and genomes on the Drosophila phylogeny.</title>
        <authorList>
            <consortium name="Drosophila 12 Genomes Consortium"/>
            <person name="Clark A.G."/>
            <person name="Eisen M.B."/>
            <person name="Smith D.R."/>
            <person name="Bergman C.M."/>
            <person name="Oliver B."/>
            <person name="Markow T.A."/>
            <person name="Kaufman T.C."/>
            <person name="Kellis M."/>
            <person name="Gelbart W."/>
            <person name="Iyer V.N."/>
            <person name="Pollard D.A."/>
            <person name="Sackton T.B."/>
            <person name="Larracuente A.M."/>
            <person name="Singh N.D."/>
            <person name="Abad J.P."/>
            <person name="Abt D.N."/>
            <person name="Adryan B."/>
            <person name="Aguade M."/>
            <person name="Akashi H."/>
            <person name="Anderson W.W."/>
            <person name="Aquadro C.F."/>
            <person name="Ardell D.H."/>
            <person name="Arguello R."/>
            <person name="Artieri C.G."/>
            <person name="Barbash D.A."/>
            <person name="Barker D."/>
            <person name="Barsanti P."/>
            <person name="Batterham P."/>
            <person name="Batzoglou S."/>
            <person name="Begun D."/>
            <person name="Bhutkar A."/>
            <person name="Blanco E."/>
            <person name="Bosak S.A."/>
            <person name="Bradley R.K."/>
            <person name="Brand A.D."/>
            <person name="Brent M.R."/>
            <person name="Brooks A.N."/>
            <person name="Brown R.H."/>
            <person name="Butlin R.K."/>
            <person name="Caggese C."/>
            <person name="Calvi B.R."/>
            <person name="Bernardo de Carvalho A."/>
            <person name="Caspi A."/>
            <person name="Castrezana S."/>
            <person name="Celniker S.E."/>
            <person name="Chang J.L."/>
            <person name="Chapple C."/>
            <person name="Chatterji S."/>
            <person name="Chinwalla A."/>
            <person name="Civetta A."/>
            <person name="Clifton S.W."/>
            <person name="Comeron J.M."/>
            <person name="Costello J.C."/>
            <person name="Coyne J.A."/>
            <person name="Daub J."/>
            <person name="David R.G."/>
            <person name="Delcher A.L."/>
            <person name="Delehaunty K."/>
            <person name="Do C.B."/>
            <person name="Ebling H."/>
            <person name="Edwards K."/>
            <person name="Eickbush T."/>
            <person name="Evans J.D."/>
            <person name="Filipski A."/>
            <person name="Findeiss S."/>
            <person name="Freyhult E."/>
            <person name="Fulton L."/>
            <person name="Fulton R."/>
            <person name="Garcia A.C."/>
            <person name="Gardiner A."/>
            <person name="Garfield D.A."/>
            <person name="Garvin B.E."/>
            <person name="Gibson G."/>
            <person name="Gilbert D."/>
            <person name="Gnerre S."/>
            <person name="Godfrey J."/>
            <person name="Good R."/>
            <person name="Gotea V."/>
            <person name="Gravely B."/>
            <person name="Greenberg A.J."/>
            <person name="Griffiths-Jones S."/>
            <person name="Gross S."/>
            <person name="Guigo R."/>
            <person name="Gustafson E.A."/>
            <person name="Haerty W."/>
            <person name="Hahn M.W."/>
            <person name="Halligan D.L."/>
            <person name="Halpern A.L."/>
            <person name="Halter G.M."/>
            <person name="Han M.V."/>
            <person name="Heger A."/>
            <person name="Hillier L."/>
            <person name="Hinrichs A.S."/>
            <person name="Holmes I."/>
            <person name="Hoskins R.A."/>
            <person name="Hubisz M.J."/>
            <person name="Hultmark D."/>
            <person name="Huntley M.A."/>
            <person name="Jaffe D.B."/>
            <person name="Jagadeeshan S."/>
            <person name="Jeck W.R."/>
            <person name="Johnson J."/>
            <person name="Jones C.D."/>
            <person name="Jordan W.C."/>
            <person name="Karpen G.H."/>
            <person name="Kataoka E."/>
            <person name="Keightley P.D."/>
            <person name="Kheradpour P."/>
            <person name="Kirkness E.F."/>
            <person name="Koerich L.B."/>
            <person name="Kristiansen K."/>
            <person name="Kudrna D."/>
            <person name="Kulathinal R.J."/>
            <person name="Kumar S."/>
            <person name="Kwok R."/>
            <person name="Lander E."/>
            <person name="Langley C.H."/>
            <person name="Lapoint R."/>
            <person name="Lazzaro B.P."/>
            <person name="Lee S.J."/>
            <person name="Levesque L."/>
            <person name="Li R."/>
            <person name="Lin C.F."/>
            <person name="Lin M.F."/>
            <person name="Lindblad-Toh K."/>
            <person name="Llopart A."/>
            <person name="Long M."/>
            <person name="Low L."/>
            <person name="Lozovsky E."/>
            <person name="Lu J."/>
            <person name="Luo M."/>
            <person name="Machado C.A."/>
            <person name="Makalowski W."/>
            <person name="Marzo M."/>
            <person name="Matsuda M."/>
            <person name="Matzkin L."/>
            <person name="McAllister B."/>
            <person name="McBride C.S."/>
            <person name="McKernan B."/>
            <person name="McKernan K."/>
            <person name="Mendez-Lago M."/>
            <person name="Minx P."/>
            <person name="Mollenhauer M.U."/>
            <person name="Montooth K."/>
            <person name="Mount S.M."/>
            <person name="Mu X."/>
            <person name="Myers E."/>
            <person name="Negre B."/>
            <person name="Newfeld S."/>
            <person name="Nielsen R."/>
            <person name="Noor M.A."/>
            <person name="O'Grady P."/>
            <person name="Pachter L."/>
            <person name="Papaceit M."/>
            <person name="Parisi M.J."/>
            <person name="Parisi M."/>
            <person name="Parts L."/>
            <person name="Pedersen J.S."/>
            <person name="Pesole G."/>
            <person name="Phillippy A.M."/>
            <person name="Ponting C.P."/>
            <person name="Pop M."/>
            <person name="Porcelli D."/>
            <person name="Powell J.R."/>
            <person name="Prohaska S."/>
            <person name="Pruitt K."/>
            <person name="Puig M."/>
            <person name="Quesneville H."/>
            <person name="Ram K.R."/>
            <person name="Rand D."/>
            <person name="Rasmussen M.D."/>
            <person name="Reed L.K."/>
            <person name="Reenan R."/>
            <person name="Reily A."/>
            <person name="Remington K.A."/>
            <person name="Rieger T.T."/>
            <person name="Ritchie M.G."/>
            <person name="Robin C."/>
            <person name="Rogers Y.H."/>
            <person name="Rohde C."/>
            <person name="Rozas J."/>
            <person name="Rubenfield M.J."/>
            <person name="Ruiz A."/>
            <person name="Russo S."/>
            <person name="Salzberg S.L."/>
            <person name="Sanchez-Gracia A."/>
            <person name="Saranga D.J."/>
            <person name="Sato H."/>
            <person name="Schaeffer S.W."/>
            <person name="Schatz M.C."/>
            <person name="Schlenke T."/>
            <person name="Schwartz R."/>
            <person name="Segarra C."/>
            <person name="Singh R.S."/>
            <person name="Sirot L."/>
            <person name="Sirota M."/>
            <person name="Sisneros N.B."/>
            <person name="Smith C.D."/>
            <person name="Smith T.F."/>
            <person name="Spieth J."/>
            <person name="Stage D.E."/>
            <person name="Stark A."/>
            <person name="Stephan W."/>
            <person name="Strausberg R.L."/>
            <person name="Strempel S."/>
            <person name="Sturgill D."/>
            <person name="Sutton G."/>
            <person name="Sutton G.G."/>
            <person name="Tao W."/>
            <person name="Teichmann S."/>
            <person name="Tobari Y.N."/>
            <person name="Tomimura Y."/>
            <person name="Tsolas J.M."/>
            <person name="Valente V.L."/>
            <person name="Venter E."/>
            <person name="Venter J.C."/>
            <person name="Vicario S."/>
            <person name="Vieira F.G."/>
            <person name="Vilella A.J."/>
            <person name="Villasante A."/>
            <person name="Walenz B."/>
            <person name="Wang J."/>
            <person name="Wasserman M."/>
            <person name="Watts T."/>
            <person name="Wilson D."/>
            <person name="Wilson R.K."/>
            <person name="Wing R.A."/>
            <person name="Wolfner M.F."/>
            <person name="Wong A."/>
            <person name="Wong G.K."/>
            <person name="Wu C.I."/>
            <person name="Wu G."/>
            <person name="Yamamoto D."/>
            <person name="Yang H.P."/>
            <person name="Yang S.P."/>
            <person name="Yorke J.A."/>
            <person name="Yoshida K."/>
            <person name="Zdobnov E."/>
            <person name="Zhang P."/>
            <person name="Zhang Y."/>
            <person name="Zimin A.V."/>
            <person name="Baldwin J."/>
            <person name="Abdouelleil A."/>
            <person name="Abdulkadir J."/>
            <person name="Abebe A."/>
            <person name="Abera B."/>
            <person name="Abreu J."/>
            <person name="Acer S.C."/>
            <person name="Aftuck L."/>
            <person name="Alexander A."/>
            <person name="An P."/>
            <person name="Anderson E."/>
            <person name="Anderson S."/>
            <person name="Arachi H."/>
            <person name="Azer M."/>
            <person name="Bachantsang P."/>
            <person name="Barry A."/>
            <person name="Bayul T."/>
            <person name="Berlin A."/>
            <person name="Bessette D."/>
            <person name="Bloom T."/>
            <person name="Blye J."/>
            <person name="Boguslavskiy L."/>
            <person name="Bonnet C."/>
            <person name="Boukhgalter B."/>
            <person name="Bourzgui I."/>
            <person name="Brown A."/>
            <person name="Cahill P."/>
            <person name="Channer S."/>
            <person name="Cheshatsang Y."/>
            <person name="Chuda L."/>
            <person name="Citroen M."/>
            <person name="Collymore A."/>
            <person name="Cooke P."/>
            <person name="Costello M."/>
            <person name="D'Aco K."/>
            <person name="Daza R."/>
            <person name="De Haan G."/>
            <person name="DeGray S."/>
            <person name="DeMaso C."/>
            <person name="Dhargay N."/>
            <person name="Dooley K."/>
            <person name="Dooley E."/>
            <person name="Doricent M."/>
            <person name="Dorje P."/>
            <person name="Dorjee K."/>
            <person name="Dupes A."/>
            <person name="Elong R."/>
            <person name="Falk J."/>
            <person name="Farina A."/>
            <person name="Faro S."/>
            <person name="Ferguson D."/>
            <person name="Fisher S."/>
            <person name="Foley C.D."/>
            <person name="Franke A."/>
            <person name="Friedrich D."/>
            <person name="Gadbois L."/>
            <person name="Gearin G."/>
            <person name="Gearin C.R."/>
            <person name="Giannoukos G."/>
            <person name="Goode T."/>
            <person name="Graham J."/>
            <person name="Grandbois E."/>
            <person name="Grewal S."/>
            <person name="Gyaltsen K."/>
            <person name="Hafez N."/>
            <person name="Hagos B."/>
            <person name="Hall J."/>
            <person name="Henson C."/>
            <person name="Hollinger A."/>
            <person name="Honan T."/>
            <person name="Huard M.D."/>
            <person name="Hughes L."/>
            <person name="Hurhula B."/>
            <person name="Husby M.E."/>
            <person name="Kamat A."/>
            <person name="Kanga B."/>
            <person name="Kashin S."/>
            <person name="Khazanovich D."/>
            <person name="Kisner P."/>
            <person name="Lance K."/>
            <person name="Lara M."/>
            <person name="Lee W."/>
            <person name="Lennon N."/>
            <person name="Letendre F."/>
            <person name="LeVine R."/>
            <person name="Lipovsky A."/>
            <person name="Liu X."/>
            <person name="Liu J."/>
            <person name="Liu S."/>
            <person name="Lokyitsang T."/>
            <person name="Lokyitsang Y."/>
            <person name="Lubonja R."/>
            <person name="Lui A."/>
            <person name="MacDonald P."/>
            <person name="Magnisalis V."/>
            <person name="Maru K."/>
            <person name="Matthews C."/>
            <person name="McCusker W."/>
            <person name="McDonough S."/>
            <person name="Mehta T."/>
            <person name="Meldrim J."/>
            <person name="Meneus L."/>
            <person name="Mihai O."/>
            <person name="Mihalev A."/>
            <person name="Mihova T."/>
            <person name="Mittelman R."/>
            <person name="Mlenga V."/>
            <person name="Montmayeur A."/>
            <person name="Mulrain L."/>
            <person name="Navidi A."/>
            <person name="Naylor J."/>
            <person name="Negash T."/>
            <person name="Nguyen T."/>
            <person name="Nguyen N."/>
            <person name="Nicol R."/>
            <person name="Norbu C."/>
            <person name="Norbu N."/>
            <person name="Novod N."/>
            <person name="O'Neill B."/>
            <person name="Osman S."/>
            <person name="Markiewicz E."/>
            <person name="Oyono O.L."/>
            <person name="Patti C."/>
            <person name="Phunkhang P."/>
            <person name="Pierre F."/>
            <person name="Priest M."/>
            <person name="Raghuraman S."/>
            <person name="Rege F."/>
            <person name="Reyes R."/>
            <person name="Rise C."/>
            <person name="Rogov P."/>
            <person name="Ross K."/>
            <person name="Ryan E."/>
            <person name="Settipalli S."/>
            <person name="Shea T."/>
            <person name="Sherpa N."/>
            <person name="Shi L."/>
            <person name="Shih D."/>
            <person name="Sparrow T."/>
            <person name="Spaulding J."/>
            <person name="Stalker J."/>
            <person name="Stange-Thomann N."/>
            <person name="Stavropoulos S."/>
            <person name="Stone C."/>
            <person name="Strader C."/>
            <person name="Tesfaye S."/>
            <person name="Thomson T."/>
            <person name="Thoulutsang Y."/>
            <person name="Thoulutsang D."/>
            <person name="Topham K."/>
            <person name="Topping I."/>
            <person name="Tsamla T."/>
            <person name="Vassiliev H."/>
            <person name="Vo A."/>
            <person name="Wangchuk T."/>
            <person name="Wangdi T."/>
            <person name="Weiand M."/>
            <person name="Wilkinson J."/>
            <person name="Wilson A."/>
            <person name="Yadav S."/>
            <person name="Young G."/>
            <person name="Yu Q."/>
            <person name="Zembek L."/>
            <person name="Zhong D."/>
            <person name="Zimmer A."/>
            <person name="Zwirko Z."/>
            <person name="Jaffe D.B."/>
            <person name="Alvarez P."/>
            <person name="Brockman W."/>
            <person name="Butler J."/>
            <person name="Chin C."/>
            <person name="Gnerre S."/>
            <person name="Grabherr M."/>
            <person name="Kleber M."/>
            <person name="Mauceli E."/>
            <person name="MacCallum I."/>
        </authorList>
    </citation>
    <scope>NUCLEOTIDE SEQUENCE [LARGE SCALE GENOMIC DNA]</scope>
    <source>
        <strain evidence="4">MSH-3 / Tucson 14011-0111.49</strain>
    </source>
</reference>
<evidence type="ECO:0000256" key="2">
    <source>
        <dbReference type="SAM" id="SignalP"/>
    </source>
</evidence>
<keyword evidence="2" id="KW-0732">Signal</keyword>
<feature type="signal peptide" evidence="2">
    <location>
        <begin position="1"/>
        <end position="25"/>
    </location>
</feature>
<dbReference type="AlphaFoldDB" id="B4GVI2"/>
<evidence type="ECO:0000313" key="4">
    <source>
        <dbReference type="Proteomes" id="UP000008744"/>
    </source>
</evidence>
<keyword evidence="4" id="KW-1185">Reference proteome</keyword>
<dbReference type="HOGENOM" id="CLU_2742727_0_0_1"/>
<evidence type="ECO:0000313" key="3">
    <source>
        <dbReference type="EMBL" id="EDW26469.1"/>
    </source>
</evidence>
<name>B4GVI2_DROPE</name>
<dbReference type="EMBL" id="CH479192">
    <property type="protein sequence ID" value="EDW26469.1"/>
    <property type="molecule type" value="Genomic_DNA"/>
</dbReference>
<gene>
    <name evidence="3" type="primary">Dper\GL13029</name>
    <name evidence="3" type="ORF">Dper_GL13029</name>
</gene>
<protein>
    <submittedName>
        <fullName evidence="3">GL13029</fullName>
    </submittedName>
</protein>
<feature type="chain" id="PRO_5002804488" evidence="2">
    <location>
        <begin position="26"/>
        <end position="71"/>
    </location>
</feature>
<sequence length="71" mass="7587">MALPAGLVSVEYRLWVLGLYAVVESEVEVESEEGNESSHSAVFYSEDSDDTNEDHRNTPLSGSLASPGPCG</sequence>
<proteinExistence type="predicted"/>
<feature type="region of interest" description="Disordered" evidence="1">
    <location>
        <begin position="29"/>
        <end position="71"/>
    </location>
</feature>
<organism evidence="4">
    <name type="scientific">Drosophila persimilis</name>
    <name type="common">Fruit fly</name>
    <dbReference type="NCBI Taxonomy" id="7234"/>
    <lineage>
        <taxon>Eukaryota</taxon>
        <taxon>Metazoa</taxon>
        <taxon>Ecdysozoa</taxon>
        <taxon>Arthropoda</taxon>
        <taxon>Hexapoda</taxon>
        <taxon>Insecta</taxon>
        <taxon>Pterygota</taxon>
        <taxon>Neoptera</taxon>
        <taxon>Endopterygota</taxon>
        <taxon>Diptera</taxon>
        <taxon>Brachycera</taxon>
        <taxon>Muscomorpha</taxon>
        <taxon>Ephydroidea</taxon>
        <taxon>Drosophilidae</taxon>
        <taxon>Drosophila</taxon>
        <taxon>Sophophora</taxon>
    </lineage>
</organism>
<evidence type="ECO:0000256" key="1">
    <source>
        <dbReference type="SAM" id="MobiDB-lite"/>
    </source>
</evidence>
<dbReference type="Proteomes" id="UP000008744">
    <property type="component" value="Unassembled WGS sequence"/>
</dbReference>
<accession>B4GVI2</accession>